<dbReference type="EMBL" id="MDKC01000034">
    <property type="protein sequence ID" value="ODG90524.1"/>
    <property type="molecule type" value="Genomic_DNA"/>
</dbReference>
<dbReference type="InterPro" id="IPR051088">
    <property type="entry name" value="PTS_Sugar-EIIC/EIIB"/>
</dbReference>
<protein>
    <recommendedName>
        <fullName evidence="8">Permease IIC component</fullName>
    </recommendedName>
</protein>
<dbReference type="PIRSF" id="PIRSF006351">
    <property type="entry name" value="PTS_EIIC-Cellobiose"/>
    <property type="match status" value="1"/>
</dbReference>
<dbReference type="PANTHER" id="PTHR33989:SF4">
    <property type="entry name" value="PTS SYSTEM N,N'-DIACETYLCHITOBIOSE-SPECIFIC EIIC COMPONENT"/>
    <property type="match status" value="1"/>
</dbReference>
<evidence type="ECO:0000256" key="6">
    <source>
        <dbReference type="ARBA" id="ARBA00022989"/>
    </source>
</evidence>
<dbReference type="RefSeq" id="WP_025569049.1">
    <property type="nucleotide sequence ID" value="NZ_MDKC01000034.1"/>
</dbReference>
<evidence type="ECO:0000256" key="2">
    <source>
        <dbReference type="ARBA" id="ARBA00022448"/>
    </source>
</evidence>
<keyword evidence="4 8" id="KW-0762">Sugar transport</keyword>
<feature type="transmembrane region" description="Helical" evidence="9">
    <location>
        <begin position="236"/>
        <end position="256"/>
    </location>
</feature>
<dbReference type="InterPro" id="IPR003352">
    <property type="entry name" value="PTS_EIIC"/>
</dbReference>
<dbReference type="NCBIfam" id="TIGR00410">
    <property type="entry name" value="lacE"/>
    <property type="match status" value="1"/>
</dbReference>
<name>A0ABX2ZPY6_9BACI</name>
<sequence length="452" mass="48694">MMRFAEKYIMPAAAKFGNQRHLLAIRDALIGMIAITMIGAFAVLINNLGGAIHGYDKMMVTVFGANWKTLGSDIWWGTFAFMTVFAVVGIAHRLARSYGDEGFEAMLVALACYFVLVPQSLAAVSVTLNGGKTATGGTWGFISWNSLNSTALFTGIIVAIIATEIFVRLARVKQLVIKLPDGVPPAVSKAFAKLLPGMLTIFIVALIGLLFRLYISNGVFFNDWLNSVLVKPLTDAADSLGFAVAIAFFVHFFWALGLHGPNILGGITTPLLTTLGNHNIDLYAKGVTDLDKYSVLAGPFLDAFVYMGGSGTTIGLLIAMFLVNRKRHKQMIALGTPPGLFNINEPIIFGLPIVLNPVWLIPFICTPIVLTIISYLAVQSHIVFPVVSTIPWVTPPVIGGYLATGGHWSGAVLSLVNVVISIVIYLPFVVVAERMEARKSTETTTSSNSLNV</sequence>
<feature type="domain" description="PTS EIIC type-3" evidence="10">
    <location>
        <begin position="5"/>
        <end position="428"/>
    </location>
</feature>
<keyword evidence="2 8" id="KW-0813">Transport</keyword>
<feature type="transmembrane region" description="Helical" evidence="9">
    <location>
        <begin position="304"/>
        <end position="323"/>
    </location>
</feature>
<feature type="transmembrane region" description="Helical" evidence="9">
    <location>
        <begin position="263"/>
        <end position="284"/>
    </location>
</feature>
<feature type="transmembrane region" description="Helical" evidence="9">
    <location>
        <begin position="28"/>
        <end position="54"/>
    </location>
</feature>
<gene>
    <name evidence="11" type="ORF">BED47_11665</name>
</gene>
<dbReference type="Proteomes" id="UP000094580">
    <property type="component" value="Unassembled WGS sequence"/>
</dbReference>
<dbReference type="PANTHER" id="PTHR33989">
    <property type="match status" value="1"/>
</dbReference>
<feature type="transmembrane region" description="Helical" evidence="9">
    <location>
        <begin position="411"/>
        <end position="432"/>
    </location>
</feature>
<keyword evidence="3 8" id="KW-1003">Cell membrane</keyword>
<proteinExistence type="predicted"/>
<reference evidence="11 12" key="1">
    <citation type="submission" date="2016-07" db="EMBL/GenBank/DDBJ databases">
        <authorList>
            <person name="Townsley L."/>
            <person name="Shank E.A."/>
        </authorList>
    </citation>
    <scope>NUCLEOTIDE SEQUENCE [LARGE SCALE GENOMIC DNA]</scope>
    <source>
        <strain evidence="11 12">CH01</strain>
    </source>
</reference>
<evidence type="ECO:0000259" key="10">
    <source>
        <dbReference type="PROSITE" id="PS51105"/>
    </source>
</evidence>
<comment type="subcellular location">
    <subcellularLocation>
        <location evidence="1">Cell membrane</location>
        <topology evidence="1">Multi-pass membrane protein</topology>
    </subcellularLocation>
</comment>
<feature type="transmembrane region" description="Helical" evidence="9">
    <location>
        <begin position="358"/>
        <end position="378"/>
    </location>
</feature>
<evidence type="ECO:0000256" key="4">
    <source>
        <dbReference type="ARBA" id="ARBA00022597"/>
    </source>
</evidence>
<accession>A0ABX2ZPY6</accession>
<feature type="transmembrane region" description="Helical" evidence="9">
    <location>
        <begin position="107"/>
        <end position="130"/>
    </location>
</feature>
<keyword evidence="5 9" id="KW-0812">Transmembrane</keyword>
<evidence type="ECO:0000256" key="7">
    <source>
        <dbReference type="ARBA" id="ARBA00023136"/>
    </source>
</evidence>
<comment type="caution">
    <text evidence="11">The sequence shown here is derived from an EMBL/GenBank/DDBJ whole genome shotgun (WGS) entry which is preliminary data.</text>
</comment>
<evidence type="ECO:0000256" key="8">
    <source>
        <dbReference type="PIRNR" id="PIRNR006351"/>
    </source>
</evidence>
<dbReference type="Pfam" id="PF02378">
    <property type="entry name" value="PTS_EIIC"/>
    <property type="match status" value="1"/>
</dbReference>
<comment type="function">
    <text evidence="8">The phosphoenolpyruvate-dependent sugar phosphotransferase system (PTS), a major carbohydrate active -transport system, catalyzes the phosphorylation of incoming sugar substrates concomitant with their translocation across the cell membrane.</text>
</comment>
<feature type="transmembrane region" description="Helical" evidence="9">
    <location>
        <begin position="191"/>
        <end position="216"/>
    </location>
</feature>
<feature type="transmembrane region" description="Helical" evidence="9">
    <location>
        <begin position="150"/>
        <end position="170"/>
    </location>
</feature>
<evidence type="ECO:0000256" key="3">
    <source>
        <dbReference type="ARBA" id="ARBA00022475"/>
    </source>
</evidence>
<evidence type="ECO:0000256" key="9">
    <source>
        <dbReference type="SAM" id="Phobius"/>
    </source>
</evidence>
<dbReference type="InterPro" id="IPR004501">
    <property type="entry name" value="PTS_EIIC_3"/>
</dbReference>
<keyword evidence="7 8" id="KW-0472">Membrane</keyword>
<evidence type="ECO:0000313" key="11">
    <source>
        <dbReference type="EMBL" id="ODG90524.1"/>
    </source>
</evidence>
<evidence type="ECO:0000256" key="1">
    <source>
        <dbReference type="ARBA" id="ARBA00004651"/>
    </source>
</evidence>
<keyword evidence="6 9" id="KW-1133">Transmembrane helix</keyword>
<organism evidence="11 12">
    <name type="scientific">Gottfriedia luciferensis</name>
    <dbReference type="NCBI Taxonomy" id="178774"/>
    <lineage>
        <taxon>Bacteria</taxon>
        <taxon>Bacillati</taxon>
        <taxon>Bacillota</taxon>
        <taxon>Bacilli</taxon>
        <taxon>Bacillales</taxon>
        <taxon>Bacillaceae</taxon>
        <taxon>Gottfriedia</taxon>
    </lineage>
</organism>
<evidence type="ECO:0000256" key="5">
    <source>
        <dbReference type="ARBA" id="ARBA00022692"/>
    </source>
</evidence>
<evidence type="ECO:0000313" key="12">
    <source>
        <dbReference type="Proteomes" id="UP000094580"/>
    </source>
</evidence>
<feature type="transmembrane region" description="Helical" evidence="9">
    <location>
        <begin position="74"/>
        <end position="95"/>
    </location>
</feature>
<dbReference type="PROSITE" id="PS51105">
    <property type="entry name" value="PTS_EIIC_TYPE_3"/>
    <property type="match status" value="1"/>
</dbReference>
<dbReference type="InterPro" id="IPR004796">
    <property type="entry name" value="PTS_IIC_cello"/>
</dbReference>
<keyword evidence="12" id="KW-1185">Reference proteome</keyword>